<evidence type="ECO:0000256" key="1">
    <source>
        <dbReference type="SAM" id="Phobius"/>
    </source>
</evidence>
<gene>
    <name evidence="2" type="ORF">ENKNEFLB_01682</name>
</gene>
<proteinExistence type="predicted"/>
<evidence type="ECO:0008006" key="4">
    <source>
        <dbReference type="Google" id="ProtNLM"/>
    </source>
</evidence>
<keyword evidence="1" id="KW-0472">Membrane</keyword>
<organism evidence="2 3">
    <name type="scientific">Nocardioides aquaticus</name>
    <dbReference type="NCBI Taxonomy" id="160826"/>
    <lineage>
        <taxon>Bacteria</taxon>
        <taxon>Bacillati</taxon>
        <taxon>Actinomycetota</taxon>
        <taxon>Actinomycetes</taxon>
        <taxon>Propionibacteriales</taxon>
        <taxon>Nocardioidaceae</taxon>
        <taxon>Nocardioides</taxon>
    </lineage>
</organism>
<evidence type="ECO:0000313" key="2">
    <source>
        <dbReference type="EMBL" id="QVT79301.1"/>
    </source>
</evidence>
<name>A0ABX8EG50_9ACTN</name>
<dbReference type="EMBL" id="CP075371">
    <property type="protein sequence ID" value="QVT79301.1"/>
    <property type="molecule type" value="Genomic_DNA"/>
</dbReference>
<feature type="transmembrane region" description="Helical" evidence="1">
    <location>
        <begin position="100"/>
        <end position="124"/>
    </location>
</feature>
<feature type="transmembrane region" description="Helical" evidence="1">
    <location>
        <begin position="12"/>
        <end position="32"/>
    </location>
</feature>
<accession>A0ABX8EG50</accession>
<reference evidence="2 3" key="1">
    <citation type="submission" date="2021-05" db="EMBL/GenBank/DDBJ databases">
        <title>Complete genome of Nocardioides aquaticus KCTC 9944T isolated from meromictic and hypersaline Ekho Lake, Antarctica.</title>
        <authorList>
            <person name="Hwang K."/>
            <person name="Kim K.M."/>
            <person name="Choe H."/>
        </authorList>
    </citation>
    <scope>NUCLEOTIDE SEQUENCE [LARGE SCALE GENOMIC DNA]</scope>
    <source>
        <strain evidence="2 3">KCTC 9944</strain>
    </source>
</reference>
<keyword evidence="1" id="KW-0812">Transmembrane</keyword>
<protein>
    <recommendedName>
        <fullName evidence="4">Conjugal transfer protein</fullName>
    </recommendedName>
</protein>
<keyword evidence="3" id="KW-1185">Reference proteome</keyword>
<keyword evidence="1" id="KW-1133">Transmembrane helix</keyword>
<dbReference type="Proteomes" id="UP000679307">
    <property type="component" value="Chromosome"/>
</dbReference>
<evidence type="ECO:0000313" key="3">
    <source>
        <dbReference type="Proteomes" id="UP000679307"/>
    </source>
</evidence>
<dbReference type="RefSeq" id="WP_214058775.1">
    <property type="nucleotide sequence ID" value="NZ_BAAAHS010000082.1"/>
</dbReference>
<sequence length="218" mass="22951">MQRERRRDPYPWTWEIPLGVALAGGFAIVIGLQLGRSMANLVAGAGWTWPDPATTSDAGQFTSPIGSAFWASLPGVVTGDSSAGLAEQEASNRGLAGPSLTWGCLAATEVLVVVALGWLAIFVLQRWGPGRMRGMATSAEAERMLGATRLHKVAGIVRPDLHGKHASPAFTTSLEGSAGRVQRTPGDVSLDVAEQPGPYLGRGLSPWLVAGRGTKEKR</sequence>